<dbReference type="Pfam" id="PF01237">
    <property type="entry name" value="Oxysterol_BP"/>
    <property type="match status" value="1"/>
</dbReference>
<evidence type="ECO:0000256" key="1">
    <source>
        <dbReference type="ARBA" id="ARBA00008842"/>
    </source>
</evidence>
<dbReference type="GO" id="GO:0097038">
    <property type="term" value="C:perinuclear endoplasmic reticulum"/>
    <property type="evidence" value="ECO:0007669"/>
    <property type="project" value="TreeGrafter"/>
</dbReference>
<dbReference type="OrthoDB" id="1854502at2759"/>
<name>A0A4Y7TYB5_COPMI</name>
<dbReference type="SUPFAM" id="SSF144000">
    <property type="entry name" value="Oxysterol-binding protein-like"/>
    <property type="match status" value="1"/>
</dbReference>
<reference evidence="4 5" key="1">
    <citation type="journal article" date="2019" name="Nat. Ecol. Evol.">
        <title>Megaphylogeny resolves global patterns of mushroom evolution.</title>
        <authorList>
            <person name="Varga T."/>
            <person name="Krizsan K."/>
            <person name="Foldi C."/>
            <person name="Dima B."/>
            <person name="Sanchez-Garcia M."/>
            <person name="Sanchez-Ramirez S."/>
            <person name="Szollosi G.J."/>
            <person name="Szarkandi J.G."/>
            <person name="Papp V."/>
            <person name="Albert L."/>
            <person name="Andreopoulos W."/>
            <person name="Angelini C."/>
            <person name="Antonin V."/>
            <person name="Barry K.W."/>
            <person name="Bougher N.L."/>
            <person name="Buchanan P."/>
            <person name="Buyck B."/>
            <person name="Bense V."/>
            <person name="Catcheside P."/>
            <person name="Chovatia M."/>
            <person name="Cooper J."/>
            <person name="Damon W."/>
            <person name="Desjardin D."/>
            <person name="Finy P."/>
            <person name="Geml J."/>
            <person name="Haridas S."/>
            <person name="Hughes K."/>
            <person name="Justo A."/>
            <person name="Karasinski D."/>
            <person name="Kautmanova I."/>
            <person name="Kiss B."/>
            <person name="Kocsube S."/>
            <person name="Kotiranta H."/>
            <person name="LaButti K.M."/>
            <person name="Lechner B.E."/>
            <person name="Liimatainen K."/>
            <person name="Lipzen A."/>
            <person name="Lukacs Z."/>
            <person name="Mihaltcheva S."/>
            <person name="Morgado L.N."/>
            <person name="Niskanen T."/>
            <person name="Noordeloos M.E."/>
            <person name="Ohm R.A."/>
            <person name="Ortiz-Santana B."/>
            <person name="Ovrebo C."/>
            <person name="Racz N."/>
            <person name="Riley R."/>
            <person name="Savchenko A."/>
            <person name="Shiryaev A."/>
            <person name="Soop K."/>
            <person name="Spirin V."/>
            <person name="Szebenyi C."/>
            <person name="Tomsovsky M."/>
            <person name="Tulloss R.E."/>
            <person name="Uehling J."/>
            <person name="Grigoriev I.V."/>
            <person name="Vagvolgyi C."/>
            <person name="Papp T."/>
            <person name="Martin F.M."/>
            <person name="Miettinen O."/>
            <person name="Hibbett D.S."/>
            <person name="Nagy L.G."/>
        </authorList>
    </citation>
    <scope>NUCLEOTIDE SEQUENCE [LARGE SCALE GENOMIC DNA]</scope>
    <source>
        <strain evidence="4 5">FP101781</strain>
    </source>
</reference>
<dbReference type="STRING" id="71717.A0A4Y7TYB5"/>
<dbReference type="GO" id="GO:0120009">
    <property type="term" value="P:intermembrane lipid transfer"/>
    <property type="evidence" value="ECO:0007669"/>
    <property type="project" value="UniProtKB-ARBA"/>
</dbReference>
<dbReference type="Proteomes" id="UP000298030">
    <property type="component" value="Unassembled WGS sequence"/>
</dbReference>
<dbReference type="PROSITE" id="PS50003">
    <property type="entry name" value="PH_DOMAIN"/>
    <property type="match status" value="1"/>
</dbReference>
<dbReference type="Gene3D" id="3.30.70.3490">
    <property type="match status" value="1"/>
</dbReference>
<feature type="compositionally biased region" description="Basic and acidic residues" evidence="2">
    <location>
        <begin position="581"/>
        <end position="597"/>
    </location>
</feature>
<dbReference type="GO" id="GO:0005829">
    <property type="term" value="C:cytosol"/>
    <property type="evidence" value="ECO:0007669"/>
    <property type="project" value="TreeGrafter"/>
</dbReference>
<dbReference type="GO" id="GO:0032541">
    <property type="term" value="C:cortical endoplasmic reticulum"/>
    <property type="evidence" value="ECO:0007669"/>
    <property type="project" value="TreeGrafter"/>
</dbReference>
<protein>
    <recommendedName>
        <fullName evidence="3">PH domain-containing protein</fullName>
    </recommendedName>
</protein>
<evidence type="ECO:0000259" key="3">
    <source>
        <dbReference type="PROSITE" id="PS50003"/>
    </source>
</evidence>
<dbReference type="GO" id="GO:0035621">
    <property type="term" value="P:ER to Golgi ceramide transport"/>
    <property type="evidence" value="ECO:0007669"/>
    <property type="project" value="TreeGrafter"/>
</dbReference>
<dbReference type="GO" id="GO:0006887">
    <property type="term" value="P:exocytosis"/>
    <property type="evidence" value="ECO:0007669"/>
    <property type="project" value="TreeGrafter"/>
</dbReference>
<dbReference type="Gene3D" id="2.40.160.120">
    <property type="match status" value="1"/>
</dbReference>
<dbReference type="GO" id="GO:0006897">
    <property type="term" value="P:endocytosis"/>
    <property type="evidence" value="ECO:0007669"/>
    <property type="project" value="TreeGrafter"/>
</dbReference>
<evidence type="ECO:0000256" key="2">
    <source>
        <dbReference type="SAM" id="MobiDB-lite"/>
    </source>
</evidence>
<feature type="region of interest" description="Disordered" evidence="2">
    <location>
        <begin position="581"/>
        <end position="605"/>
    </location>
</feature>
<comment type="caution">
    <text evidence="4">The sequence shown here is derived from an EMBL/GenBank/DDBJ whole genome shotgun (WGS) entry which is preliminary data.</text>
</comment>
<dbReference type="GO" id="GO:0034727">
    <property type="term" value="P:piecemeal microautophagy of the nucleus"/>
    <property type="evidence" value="ECO:0007669"/>
    <property type="project" value="TreeGrafter"/>
</dbReference>
<dbReference type="FunFam" id="2.40.160.120:FF:000001">
    <property type="entry name" value="Oxysterol-binding protein"/>
    <property type="match status" value="1"/>
</dbReference>
<dbReference type="AlphaFoldDB" id="A0A4Y7TYB5"/>
<dbReference type="PANTHER" id="PTHR10972:SF203">
    <property type="entry name" value="OXYSTEROL-BINDING PROTEIN HOMOLOG 3"/>
    <property type="match status" value="1"/>
</dbReference>
<feature type="compositionally biased region" description="Polar residues" evidence="2">
    <location>
        <begin position="75"/>
        <end position="90"/>
    </location>
</feature>
<dbReference type="InterPro" id="IPR001849">
    <property type="entry name" value="PH_domain"/>
</dbReference>
<dbReference type="GO" id="GO:0032934">
    <property type="term" value="F:sterol binding"/>
    <property type="evidence" value="ECO:0007669"/>
    <property type="project" value="TreeGrafter"/>
</dbReference>
<dbReference type="InterPro" id="IPR000648">
    <property type="entry name" value="Oxysterol-bd"/>
</dbReference>
<evidence type="ECO:0000313" key="4">
    <source>
        <dbReference type="EMBL" id="TEB39166.1"/>
    </source>
</evidence>
<dbReference type="EMBL" id="QPFP01000002">
    <property type="protein sequence ID" value="TEB39166.1"/>
    <property type="molecule type" value="Genomic_DNA"/>
</dbReference>
<comment type="similarity">
    <text evidence="1">Belongs to the OSBP family.</text>
</comment>
<dbReference type="InterPro" id="IPR037239">
    <property type="entry name" value="OSBP_sf"/>
</dbReference>
<dbReference type="GO" id="GO:0005886">
    <property type="term" value="C:plasma membrane"/>
    <property type="evidence" value="ECO:0007669"/>
    <property type="project" value="TreeGrafter"/>
</dbReference>
<feature type="region of interest" description="Disordered" evidence="2">
    <location>
        <begin position="74"/>
        <end position="99"/>
    </location>
</feature>
<evidence type="ECO:0000313" key="5">
    <source>
        <dbReference type="Proteomes" id="UP000298030"/>
    </source>
</evidence>
<gene>
    <name evidence="4" type="ORF">FA13DRAFT_450518</name>
</gene>
<feature type="domain" description="PH" evidence="3">
    <location>
        <begin position="1"/>
        <end position="21"/>
    </location>
</feature>
<sequence>MKALSTQEYEQWMTSLRIFMGTGSEARSKRSASVRMMNSARQGSFNLNRTGDIVDEMGDTIKALEQIFTELEQGLSLSPPNMSRDASTSSRKSEKDKHHREMFGLFRKHSSENQSDLAAQHQNAILYKDLRKAIDTLKTQHTSLTKVVQEPLSAAPRSLPNTVVEEAAHSPRAASPRSPFAPFKYPHPHRASYAASVTSDGELEWFDAEDRAEEFHFDTNDSPPTGVHEEQPSQTATTIDATSMFEDHDSDDDSSIDTDLGVDEPTEIISPGVNHLRHAYRTQLPAPPPEDEGSLFTILKKNVGKDLSTITFPVTFNEPLSLLQRTAEEMEYWDLLNQAASSADPVTRISYVAAFAVSGYAHTRHRSGRKGFNPMLAETFEDVRMKFIAEKVQHNPVEMAYHAEGQGWELTALSAGRTKFWGKSLEIIPSGTTRVKIGTDLYVWTKPSSFMRNLMVGTKYIDHCGKMAIENVTTGMRCVLDFKQNGYWGPSNVVSGTVHGSDGGIVGQLEGKWDDQMAQILDNDHLHVLWRCSPFPKNTHEYYGFTSFGITLNEITTDIAQKLPPTDSRLRTDIRALEHGDLDTAETEKTRIEEAQRDRRRRGQDAQPMWFRKVGDEWEYAGGYWEARARGWKEPVRPLW</sequence>
<keyword evidence="5" id="KW-1185">Reference proteome</keyword>
<dbReference type="GO" id="GO:0030011">
    <property type="term" value="P:maintenance of cell polarity"/>
    <property type="evidence" value="ECO:0007669"/>
    <property type="project" value="TreeGrafter"/>
</dbReference>
<proteinExistence type="inferred from homology"/>
<organism evidence="4 5">
    <name type="scientific">Coprinellus micaceus</name>
    <name type="common">Glistening ink-cap mushroom</name>
    <name type="synonym">Coprinus micaceus</name>
    <dbReference type="NCBI Taxonomy" id="71717"/>
    <lineage>
        <taxon>Eukaryota</taxon>
        <taxon>Fungi</taxon>
        <taxon>Dikarya</taxon>
        <taxon>Basidiomycota</taxon>
        <taxon>Agaricomycotina</taxon>
        <taxon>Agaricomycetes</taxon>
        <taxon>Agaricomycetidae</taxon>
        <taxon>Agaricales</taxon>
        <taxon>Agaricineae</taxon>
        <taxon>Psathyrellaceae</taxon>
        <taxon>Coprinellus</taxon>
    </lineage>
</organism>
<dbReference type="PANTHER" id="PTHR10972">
    <property type="entry name" value="OXYSTEROL-BINDING PROTEIN-RELATED"/>
    <property type="match status" value="1"/>
</dbReference>
<accession>A0A4Y7TYB5</accession>